<keyword evidence="2" id="KW-0813">Transport</keyword>
<dbReference type="STRING" id="1715693.PH7735_02843"/>
<evidence type="ECO:0000256" key="1">
    <source>
        <dbReference type="ARBA" id="ARBA00001926"/>
    </source>
</evidence>
<dbReference type="EMBL" id="CYTW01000003">
    <property type="protein sequence ID" value="CUK04964.1"/>
    <property type="molecule type" value="Genomic_DNA"/>
</dbReference>
<organism evidence="12 13">
    <name type="scientific">Shimia thalassica</name>
    <dbReference type="NCBI Taxonomy" id="1715693"/>
    <lineage>
        <taxon>Bacteria</taxon>
        <taxon>Pseudomonadati</taxon>
        <taxon>Pseudomonadota</taxon>
        <taxon>Alphaproteobacteria</taxon>
        <taxon>Rhodobacterales</taxon>
        <taxon>Roseobacteraceae</taxon>
    </lineage>
</organism>
<dbReference type="InterPro" id="IPR009056">
    <property type="entry name" value="Cyt_c-like_dom"/>
</dbReference>
<evidence type="ECO:0000256" key="5">
    <source>
        <dbReference type="ARBA" id="ARBA00022723"/>
    </source>
</evidence>
<evidence type="ECO:0000256" key="7">
    <source>
        <dbReference type="ARBA" id="ARBA00023004"/>
    </source>
</evidence>
<keyword evidence="3 8" id="KW-0349">Heme</keyword>
<accession>A0A0P1IC99</accession>
<feature type="signal peptide" evidence="10">
    <location>
        <begin position="1"/>
        <end position="23"/>
    </location>
</feature>
<keyword evidence="5 8" id="KW-0479">Metal-binding</keyword>
<dbReference type="InterPro" id="IPR008168">
    <property type="entry name" value="Cyt_C_IC"/>
</dbReference>
<dbReference type="AlphaFoldDB" id="A0A0P1IC99"/>
<evidence type="ECO:0000256" key="10">
    <source>
        <dbReference type="SAM" id="SignalP"/>
    </source>
</evidence>
<feature type="chain" id="PRO_5006065108" evidence="10">
    <location>
        <begin position="24"/>
        <end position="148"/>
    </location>
</feature>
<dbReference type="PROSITE" id="PS51007">
    <property type="entry name" value="CYTC"/>
    <property type="match status" value="1"/>
</dbReference>
<evidence type="ECO:0000313" key="12">
    <source>
        <dbReference type="EMBL" id="CUK04964.1"/>
    </source>
</evidence>
<dbReference type="GO" id="GO:0009055">
    <property type="term" value="F:electron transfer activity"/>
    <property type="evidence" value="ECO:0007669"/>
    <property type="project" value="InterPro"/>
</dbReference>
<feature type="domain" description="Cytochrome c" evidence="11">
    <location>
        <begin position="30"/>
        <end position="132"/>
    </location>
</feature>
<feature type="region of interest" description="Disordered" evidence="9">
    <location>
        <begin position="53"/>
        <end position="78"/>
    </location>
</feature>
<sequence>MGRGSIKHLLMMSAFLAATSALANHEMEGRDLDTGRSLYAEHCAACHGANLEGQPNWRTPDEEGVLPAPPHDETGHTWHHDNQLLFEYTKFGGQEALAVRGVSGFASGMPQFADTLSDEDIWNILAYIRSTWPDRIQKTQDGLNPPHE</sequence>
<evidence type="ECO:0000256" key="3">
    <source>
        <dbReference type="ARBA" id="ARBA00022617"/>
    </source>
</evidence>
<dbReference type="InterPro" id="IPR036909">
    <property type="entry name" value="Cyt_c-like_dom_sf"/>
</dbReference>
<evidence type="ECO:0000256" key="4">
    <source>
        <dbReference type="ARBA" id="ARBA00022660"/>
    </source>
</evidence>
<keyword evidence="10" id="KW-0732">Signal</keyword>
<dbReference type="GO" id="GO:0005506">
    <property type="term" value="F:iron ion binding"/>
    <property type="evidence" value="ECO:0007669"/>
    <property type="project" value="InterPro"/>
</dbReference>
<dbReference type="PRINTS" id="PR00605">
    <property type="entry name" value="CYTCHROMECIC"/>
</dbReference>
<dbReference type="PANTHER" id="PTHR35008">
    <property type="entry name" value="BLL4482 PROTEIN-RELATED"/>
    <property type="match status" value="1"/>
</dbReference>
<evidence type="ECO:0000256" key="9">
    <source>
        <dbReference type="SAM" id="MobiDB-lite"/>
    </source>
</evidence>
<keyword evidence="13" id="KW-1185">Reference proteome</keyword>
<reference evidence="13" key="1">
    <citation type="submission" date="2015-09" db="EMBL/GenBank/DDBJ databases">
        <authorList>
            <person name="Rodrigo-Torres Lidia"/>
            <person name="Arahal R.David."/>
        </authorList>
    </citation>
    <scope>NUCLEOTIDE SEQUENCE [LARGE SCALE GENOMIC DNA]</scope>
    <source>
        <strain evidence="13">CECT 7735</strain>
    </source>
</reference>
<evidence type="ECO:0000259" key="11">
    <source>
        <dbReference type="PROSITE" id="PS51007"/>
    </source>
</evidence>
<evidence type="ECO:0000256" key="6">
    <source>
        <dbReference type="ARBA" id="ARBA00022982"/>
    </source>
</evidence>
<keyword evidence="7 8" id="KW-0408">Iron</keyword>
<proteinExistence type="predicted"/>
<dbReference type="Pfam" id="PF00034">
    <property type="entry name" value="Cytochrom_C"/>
    <property type="match status" value="1"/>
</dbReference>
<dbReference type="Proteomes" id="UP000051870">
    <property type="component" value="Unassembled WGS sequence"/>
</dbReference>
<protein>
    <submittedName>
        <fullName evidence="12">Putative bifunctional cbb3-type cytochrome c oxidase subunit II/cytochrome c</fullName>
    </submittedName>
</protein>
<keyword evidence="6" id="KW-0249">Electron transport</keyword>
<evidence type="ECO:0000256" key="8">
    <source>
        <dbReference type="PROSITE-ProRule" id="PRU00433"/>
    </source>
</evidence>
<dbReference type="PANTHER" id="PTHR35008:SF4">
    <property type="entry name" value="BLL4482 PROTEIN"/>
    <property type="match status" value="1"/>
</dbReference>
<dbReference type="InterPro" id="IPR051459">
    <property type="entry name" value="Cytochrome_c-type_DH"/>
</dbReference>
<name>A0A0P1IC99_9RHOB</name>
<evidence type="ECO:0000313" key="13">
    <source>
        <dbReference type="Proteomes" id="UP000051870"/>
    </source>
</evidence>
<dbReference type="Gene3D" id="1.10.760.10">
    <property type="entry name" value="Cytochrome c-like domain"/>
    <property type="match status" value="1"/>
</dbReference>
<gene>
    <name evidence="12" type="ORF">PH7735_02843</name>
</gene>
<evidence type="ECO:0000256" key="2">
    <source>
        <dbReference type="ARBA" id="ARBA00022448"/>
    </source>
</evidence>
<keyword evidence="4" id="KW-0679">Respiratory chain</keyword>
<comment type="cofactor">
    <cofactor evidence="1">
        <name>heme c</name>
        <dbReference type="ChEBI" id="CHEBI:61717"/>
    </cofactor>
</comment>
<dbReference type="SUPFAM" id="SSF46626">
    <property type="entry name" value="Cytochrome c"/>
    <property type="match status" value="1"/>
</dbReference>
<dbReference type="GO" id="GO:0020037">
    <property type="term" value="F:heme binding"/>
    <property type="evidence" value="ECO:0007669"/>
    <property type="project" value="InterPro"/>
</dbReference>